<dbReference type="PANTHER" id="PTHR31636">
    <property type="entry name" value="OSJNBA0084A10.13 PROTEIN-RELATED"/>
    <property type="match status" value="1"/>
</dbReference>
<feature type="compositionally biased region" description="Low complexity" evidence="4">
    <location>
        <begin position="211"/>
        <end position="240"/>
    </location>
</feature>
<feature type="region of interest" description="SAW" evidence="3">
    <location>
        <begin position="536"/>
        <end position="613"/>
    </location>
</feature>
<protein>
    <submittedName>
        <fullName evidence="5">Scarecrow-like protein 8</fullName>
    </submittedName>
</protein>
<evidence type="ECO:0000256" key="4">
    <source>
        <dbReference type="SAM" id="MobiDB-lite"/>
    </source>
</evidence>
<evidence type="ECO:0000256" key="3">
    <source>
        <dbReference type="PROSITE-ProRule" id="PRU01191"/>
    </source>
</evidence>
<evidence type="ECO:0000256" key="1">
    <source>
        <dbReference type="ARBA" id="ARBA00023015"/>
    </source>
</evidence>
<keyword evidence="1" id="KW-0805">Transcription regulation</keyword>
<feature type="short sequence motif" description="VHIID" evidence="3">
    <location>
        <begin position="351"/>
        <end position="355"/>
    </location>
</feature>
<comment type="caution">
    <text evidence="5">The sequence shown here is derived from an EMBL/GenBank/DDBJ whole genome shotgun (WGS) entry which is preliminary data.</text>
</comment>
<feature type="region of interest" description="Leucine repeat II (LRII)" evidence="3">
    <location>
        <begin position="398"/>
        <end position="430"/>
    </location>
</feature>
<gene>
    <name evidence="5" type="ORF">F3Y22_tig00110569pilonHSYRG00028</name>
</gene>
<evidence type="ECO:0000256" key="2">
    <source>
        <dbReference type="ARBA" id="ARBA00023163"/>
    </source>
</evidence>
<dbReference type="AlphaFoldDB" id="A0A6A3A677"/>
<reference evidence="5" key="1">
    <citation type="submission" date="2019-09" db="EMBL/GenBank/DDBJ databases">
        <title>Draft genome information of white flower Hibiscus syriacus.</title>
        <authorList>
            <person name="Kim Y.-M."/>
        </authorList>
    </citation>
    <scope>NUCLEOTIDE SEQUENCE [LARGE SCALE GENOMIC DNA]</scope>
    <source>
        <strain evidence="5">YM2019G1</strain>
    </source>
</reference>
<dbReference type="PROSITE" id="PS50985">
    <property type="entry name" value="GRAS"/>
    <property type="match status" value="1"/>
</dbReference>
<dbReference type="Pfam" id="PF03514">
    <property type="entry name" value="GRAS"/>
    <property type="match status" value="1"/>
</dbReference>
<keyword evidence="6" id="KW-1185">Reference proteome</keyword>
<evidence type="ECO:0000313" key="6">
    <source>
        <dbReference type="Proteomes" id="UP000436088"/>
    </source>
</evidence>
<sequence length="613" mass="66436">MASGFSGGGPDFVGGLTGRSVSTTVTMNNNQATVPYRTQVSGMFMDPTSQIMNRPAPGLIGKRTLAEFQTQKLLNNHPAHLHLRSVKPRTYQHTSPISPLSPIDLSTNLSSPDRYGLPLLQQLRSQQIPLDNTSGGSTILAVNPDLPGGPYMNPVSTRVAQPQDPEKKMMNQLQELEKQLLDDDNDEGDAVSVITNTNSEWSETIQNLIGSSSPNNPISLSPTSSTTSSSSSTSSIASPASTSSKQTVIDCAAAISEGKIDAVNEILTRLTQSVNSKGSSEQRLMECMLISLKSRVNSVENPPPVAELFSREHAAATQMLYDLSPCFKLGFLAANLAILDATSDQPSCNKFHVIDFDIGQGGQYMNLLHALSERGNGKPSMLKITAIADNGGDERLNTVGDKLSQIAERFGVSLKFNVVSSLKLSDLSRDSLGIEQGEPLAVNFAFKLYRMPDESVSVDNPRDELLRRVKGLAPLVVTLVEQEMNTNTAPFVSRVGESCRYYGVLFDSVESTVSRDNPERAMMEEGLLRKIANSVTCEGRDRVERCEVFGKWRARMSMAGFESRPLSQTIADTMCAKLNSGKLVNPGFTVKEENGGVSFGWLGQTLTVASAWR</sequence>
<proteinExistence type="inferred from homology"/>
<dbReference type="InterPro" id="IPR005202">
    <property type="entry name" value="TF_GRAS"/>
</dbReference>
<evidence type="ECO:0000313" key="5">
    <source>
        <dbReference type="EMBL" id="KAE8699811.1"/>
    </source>
</evidence>
<name>A0A6A3A677_HIBSY</name>
<comment type="caution">
    <text evidence="3">Lacks conserved residue(s) required for the propagation of feature annotation.</text>
</comment>
<accession>A0A6A3A677</accession>
<organism evidence="5 6">
    <name type="scientific">Hibiscus syriacus</name>
    <name type="common">Rose of Sharon</name>
    <dbReference type="NCBI Taxonomy" id="106335"/>
    <lineage>
        <taxon>Eukaryota</taxon>
        <taxon>Viridiplantae</taxon>
        <taxon>Streptophyta</taxon>
        <taxon>Embryophyta</taxon>
        <taxon>Tracheophyta</taxon>
        <taxon>Spermatophyta</taxon>
        <taxon>Magnoliopsida</taxon>
        <taxon>eudicotyledons</taxon>
        <taxon>Gunneridae</taxon>
        <taxon>Pentapetalae</taxon>
        <taxon>rosids</taxon>
        <taxon>malvids</taxon>
        <taxon>Malvales</taxon>
        <taxon>Malvaceae</taxon>
        <taxon>Malvoideae</taxon>
        <taxon>Hibiscus</taxon>
    </lineage>
</organism>
<keyword evidence="2" id="KW-0804">Transcription</keyword>
<comment type="similarity">
    <text evidence="3">Belongs to the GRAS family.</text>
</comment>
<dbReference type="Proteomes" id="UP000436088">
    <property type="component" value="Unassembled WGS sequence"/>
</dbReference>
<dbReference type="EMBL" id="VEPZ02001033">
    <property type="protein sequence ID" value="KAE8699811.1"/>
    <property type="molecule type" value="Genomic_DNA"/>
</dbReference>
<feature type="region of interest" description="Disordered" evidence="4">
    <location>
        <begin position="207"/>
        <end position="240"/>
    </location>
</feature>